<dbReference type="Proteomes" id="UP000250557">
    <property type="component" value="Chromosome"/>
</dbReference>
<dbReference type="AlphaFoldDB" id="A0AAE6JBU0"/>
<keyword evidence="4" id="KW-1185">Reference proteome</keyword>
<evidence type="ECO:0000313" key="4">
    <source>
        <dbReference type="Proteomes" id="UP000663940"/>
    </source>
</evidence>
<reference evidence="2 4" key="2">
    <citation type="submission" date="2021-03" db="EMBL/GenBank/DDBJ databases">
        <title>Mucilaginibacter strains isolated from gold and copper mining confer multi heavy-metal resistance.</title>
        <authorList>
            <person name="Li Y."/>
        </authorList>
    </citation>
    <scope>NUCLEOTIDE SEQUENCE [LARGE SCALE GENOMIC DNA]</scope>
    <source>
        <strain evidence="2 4">P2-4</strain>
    </source>
</reference>
<dbReference type="RefSeq" id="WP_112653569.1">
    <property type="nucleotide sequence ID" value="NZ_CP043451.1"/>
</dbReference>
<evidence type="ECO:0000313" key="2">
    <source>
        <dbReference type="EMBL" id="QTE48559.1"/>
    </source>
</evidence>
<organism evidence="1 3">
    <name type="scientific">Mucilaginibacter rubeus</name>
    <dbReference type="NCBI Taxonomy" id="2027860"/>
    <lineage>
        <taxon>Bacteria</taxon>
        <taxon>Pseudomonadati</taxon>
        <taxon>Bacteroidota</taxon>
        <taxon>Sphingobacteriia</taxon>
        <taxon>Sphingobacteriales</taxon>
        <taxon>Sphingobacteriaceae</taxon>
        <taxon>Mucilaginibacter</taxon>
    </lineage>
</organism>
<accession>A0AAE6JBU0</accession>
<dbReference type="EMBL" id="CP071880">
    <property type="protein sequence ID" value="QTE48559.1"/>
    <property type="molecule type" value="Genomic_DNA"/>
</dbReference>
<evidence type="ECO:0000313" key="3">
    <source>
        <dbReference type="Proteomes" id="UP000250557"/>
    </source>
</evidence>
<proteinExistence type="predicted"/>
<name>A0AAE6JBU0_9SPHI</name>
<dbReference type="Proteomes" id="UP000663940">
    <property type="component" value="Chromosome"/>
</dbReference>
<sequence>MKKIEGLRKIAIRLNGTTSKAYEMLAENVIGSKKILAAPGLTVYVLVDGTIMELYGPGADFPAYLFADSDVVVSYRVSNLDEALVELTRSGAEVVAVMDCDQGSFRFCHIRITGQSLFGIYEERELRTAS</sequence>
<dbReference type="EMBL" id="CP043451">
    <property type="protein sequence ID" value="QEM02695.1"/>
    <property type="molecule type" value="Genomic_DNA"/>
</dbReference>
<protein>
    <submittedName>
        <fullName evidence="1">Uncharacterized protein</fullName>
    </submittedName>
</protein>
<evidence type="ECO:0000313" key="1">
    <source>
        <dbReference type="EMBL" id="QEM02695.1"/>
    </source>
</evidence>
<gene>
    <name evidence="1" type="ORF">DIU31_003880</name>
    <name evidence="2" type="ORF">J3L21_23860</name>
</gene>
<reference evidence="1 3" key="1">
    <citation type="submission" date="2019-08" db="EMBL/GenBank/DDBJ databases">
        <title>Comparative genome analysis confer to the adaptation heavy metal polluted environment.</title>
        <authorList>
            <person name="Li Y."/>
        </authorList>
    </citation>
    <scope>NUCLEOTIDE SEQUENCE [LARGE SCALE GENOMIC DNA]</scope>
    <source>
        <strain evidence="1 3">P2</strain>
    </source>
</reference>